<dbReference type="AlphaFoldDB" id="A0A1J5S790"/>
<keyword evidence="1" id="KW-0963">Cytoplasm</keyword>
<evidence type="ECO:0000256" key="4">
    <source>
        <dbReference type="ARBA" id="ARBA00023163"/>
    </source>
</evidence>
<proteinExistence type="predicted"/>
<comment type="caution">
    <text evidence="6">The sequence shown here is derived from an EMBL/GenBank/DDBJ whole genome shotgun (WGS) entry which is preliminary data.</text>
</comment>
<gene>
    <name evidence="6" type="primary">rclR_2</name>
    <name evidence="6" type="ORF">GALL_139070</name>
</gene>
<dbReference type="SMART" id="SM00342">
    <property type="entry name" value="HTH_ARAC"/>
    <property type="match status" value="1"/>
</dbReference>
<protein>
    <submittedName>
        <fullName evidence="6">RCS-specific HTH-type transcriptional activator RclR</fullName>
    </submittedName>
</protein>
<dbReference type="SUPFAM" id="SSF46689">
    <property type="entry name" value="Homeodomain-like"/>
    <property type="match status" value="1"/>
</dbReference>
<name>A0A1J5S790_9ZZZZ</name>
<dbReference type="PROSITE" id="PS01124">
    <property type="entry name" value="HTH_ARAC_FAMILY_2"/>
    <property type="match status" value="1"/>
</dbReference>
<dbReference type="SUPFAM" id="SSF51215">
    <property type="entry name" value="Regulatory protein AraC"/>
    <property type="match status" value="1"/>
</dbReference>
<dbReference type="Gene3D" id="2.60.120.10">
    <property type="entry name" value="Jelly Rolls"/>
    <property type="match status" value="1"/>
</dbReference>
<dbReference type="GO" id="GO:0043565">
    <property type="term" value="F:sequence-specific DNA binding"/>
    <property type="evidence" value="ECO:0007669"/>
    <property type="project" value="InterPro"/>
</dbReference>
<keyword evidence="2" id="KW-0805">Transcription regulation</keyword>
<reference evidence="6" key="1">
    <citation type="submission" date="2016-10" db="EMBL/GenBank/DDBJ databases">
        <title>Sequence of Gallionella enrichment culture.</title>
        <authorList>
            <person name="Poehlein A."/>
            <person name="Muehling M."/>
            <person name="Daniel R."/>
        </authorList>
    </citation>
    <scope>NUCLEOTIDE SEQUENCE</scope>
</reference>
<dbReference type="PANTHER" id="PTHR46796">
    <property type="entry name" value="HTH-TYPE TRANSCRIPTIONAL ACTIVATOR RHAS-RELATED"/>
    <property type="match status" value="1"/>
</dbReference>
<dbReference type="InterPro" id="IPR014710">
    <property type="entry name" value="RmlC-like_jellyroll"/>
</dbReference>
<evidence type="ECO:0000259" key="5">
    <source>
        <dbReference type="PROSITE" id="PS01124"/>
    </source>
</evidence>
<evidence type="ECO:0000256" key="3">
    <source>
        <dbReference type="ARBA" id="ARBA00023125"/>
    </source>
</evidence>
<dbReference type="InterPro" id="IPR050204">
    <property type="entry name" value="AraC_XylS_family_regulators"/>
</dbReference>
<keyword evidence="4" id="KW-0804">Transcription</keyword>
<dbReference type="EMBL" id="MLJW01000061">
    <property type="protein sequence ID" value="OIR03970.1"/>
    <property type="molecule type" value="Genomic_DNA"/>
</dbReference>
<sequence length="281" mass="31067">MPMLPPPEFIRETHLIGGGCREHMLDSRHYPVLRNAPFIWIGISVLRPPYRMVRLNSVHSHVAASIDGRGRTLVDGRSVEWKPGRVLLAPVGVHHAFEIAGSGPWTIAWVFFDDTEAAPALKGRRPELIDADATDFVSTIRLLTREAAGAANPAVMEALVTVLDASARRLAGTDAVDARLAKLWRAVEADLAHAWTMAEMSAVACMSEEHLRRLCHRHHQRSPANHLTHLRLRRAGSMLRSTTQTLESIAHRVGYSSAYSFSAAFRRWSGVPPAGFRRSSG</sequence>
<dbReference type="InterPro" id="IPR009057">
    <property type="entry name" value="Homeodomain-like_sf"/>
</dbReference>
<evidence type="ECO:0000313" key="6">
    <source>
        <dbReference type="EMBL" id="OIR03970.1"/>
    </source>
</evidence>
<dbReference type="InterPro" id="IPR018060">
    <property type="entry name" value="HTH_AraC"/>
</dbReference>
<dbReference type="GO" id="GO:0003700">
    <property type="term" value="F:DNA-binding transcription factor activity"/>
    <property type="evidence" value="ECO:0007669"/>
    <property type="project" value="InterPro"/>
</dbReference>
<dbReference type="Gene3D" id="1.10.10.60">
    <property type="entry name" value="Homeodomain-like"/>
    <property type="match status" value="1"/>
</dbReference>
<dbReference type="InterPro" id="IPR037923">
    <property type="entry name" value="HTH-like"/>
</dbReference>
<accession>A0A1J5S790</accession>
<keyword evidence="3" id="KW-0238">DNA-binding</keyword>
<evidence type="ECO:0000256" key="2">
    <source>
        <dbReference type="ARBA" id="ARBA00023015"/>
    </source>
</evidence>
<dbReference type="InterPro" id="IPR003313">
    <property type="entry name" value="AraC-bd"/>
</dbReference>
<evidence type="ECO:0000256" key="1">
    <source>
        <dbReference type="ARBA" id="ARBA00022490"/>
    </source>
</evidence>
<dbReference type="Pfam" id="PF12833">
    <property type="entry name" value="HTH_18"/>
    <property type="match status" value="1"/>
</dbReference>
<dbReference type="Pfam" id="PF02311">
    <property type="entry name" value="AraC_binding"/>
    <property type="match status" value="1"/>
</dbReference>
<dbReference type="PANTHER" id="PTHR46796:SF13">
    <property type="entry name" value="HTH-TYPE TRANSCRIPTIONAL ACTIVATOR RHAS"/>
    <property type="match status" value="1"/>
</dbReference>
<feature type="domain" description="HTH araC/xylS-type" evidence="5">
    <location>
        <begin position="181"/>
        <end position="279"/>
    </location>
</feature>
<organism evidence="6">
    <name type="scientific">mine drainage metagenome</name>
    <dbReference type="NCBI Taxonomy" id="410659"/>
    <lineage>
        <taxon>unclassified sequences</taxon>
        <taxon>metagenomes</taxon>
        <taxon>ecological metagenomes</taxon>
    </lineage>
</organism>